<feature type="region of interest" description="Disordered" evidence="2">
    <location>
        <begin position="908"/>
        <end position="941"/>
    </location>
</feature>
<feature type="domain" description="Growth factor receptor" evidence="4">
    <location>
        <begin position="1"/>
        <end position="90"/>
    </location>
</feature>
<keyword evidence="3" id="KW-0812">Transmembrane</keyword>
<dbReference type="GeneID" id="16075624"/>
<keyword evidence="1" id="KW-0325">Glycoprotein</keyword>
<organism evidence="6">
    <name type="scientific">Salpingoeca rosetta (strain ATCC 50818 / BSB-021)</name>
    <dbReference type="NCBI Taxonomy" id="946362"/>
    <lineage>
        <taxon>Eukaryota</taxon>
        <taxon>Choanoflagellata</taxon>
        <taxon>Craspedida</taxon>
        <taxon>Salpingoecidae</taxon>
        <taxon>Salpingoeca</taxon>
    </lineage>
</organism>
<sequence>MSCVNVELDGTCVPNCPTATFVDDQRRCIACDSQCDSRGCVGPSASECRACRRFSLNGTCMNDCPAGTTSVAGGDCQPCHHQCADGCTGVTAFDCVACRTFSRVLNTGAVECIDACDTFEYSTADSVCAPCHAECQLGCTGPSASECLDNACRRFSLQDGECVATCPSNTYADDEGVCRPCSSLCNGACWGPGDHQCLSCADSAVAIVQAQAGVVHVTCADTCPDGTYEDDTRVCRTCDAACATCSGPSSTSCGSCVAFADTTTSTCVSSCPHDAYASPTAPVGFGTTAPEYCMPCNAMCDGCFGPSNADCAACRGVVADGRCVSSCPNGTYLQDSTCWPCSEQCSGGCRGPGAADCISCAGVLGSDGVCRNECFAWEYADEDGICRPCHSLCSTVVQGCSGPSPDDCTECAGVLVPTSALQTGQENNGSTSTSTASTGTTVTSASTTTACRAACPHGFFADADTSTCTPCHDACDGCTGPDASDCAACATARYGGVCVLECPTSTFLSTSGTCAVCNAQCSQSARCSGPTAFDCLPADGQPVMANPCANVRHEGACVSACPAGFFADNNRECAACHRSCAACSGAGEMDCTSCRRGSHLTASGECDDCNPLCRDGLCSGPTAADCDAGCLAVTDLSDPQTPVCLVACPVGTFSDTTPVDGACNLCHTQCAGGCTGVTAFDCVACANVENEGRCVSACPDGSAPSEAGVCGRCHDECIDGCERPGDASACVRCRNKEEDGACVVQCSTGFPFLAGDACLAACPGDQPFYNDTRQSATFLPARCVTSCAQLGDARRTYVSEAAPFRCTTEDQARRDTRALSSASSSGNEATTNILIVVVCVVAFLMLVVVMLFLRRARQTSHTGDAAISSPVTLTSRTDSKSSFGAAQPGAHQWNPQWAAENDMLRQAPLVVPGNGGGGDDDDDGGYLTVEPIPQPTHSTHV</sequence>
<feature type="domain" description="Growth factor receptor" evidence="4">
    <location>
        <begin position="609"/>
        <end position="726"/>
    </location>
</feature>
<gene>
    <name evidence="5" type="ORF">PTSG_04146</name>
</gene>
<dbReference type="PANTHER" id="PTHR15332:SF175">
    <property type="entry name" value="PROPROTEIN CONVERTASE SUBTILISIN_KEXIN TYPE 5-LIKE"/>
    <property type="match status" value="1"/>
</dbReference>
<evidence type="ECO:0000256" key="3">
    <source>
        <dbReference type="SAM" id="Phobius"/>
    </source>
</evidence>
<dbReference type="Proteomes" id="UP000007799">
    <property type="component" value="Unassembled WGS sequence"/>
</dbReference>
<dbReference type="KEGG" id="sre:PTSG_04146"/>
<feature type="region of interest" description="Disordered" evidence="2">
    <location>
        <begin position="872"/>
        <end position="891"/>
    </location>
</feature>
<dbReference type="InterPro" id="IPR032778">
    <property type="entry name" value="GF_recep_IV"/>
</dbReference>
<dbReference type="Gene3D" id="2.10.220.10">
    <property type="entry name" value="Hormone Receptor, Insulin-like Growth Factor Receptor 1, Chain A, domain 2"/>
    <property type="match status" value="10"/>
</dbReference>
<dbReference type="CDD" id="cd00064">
    <property type="entry name" value="FU"/>
    <property type="match status" value="3"/>
</dbReference>
<evidence type="ECO:0000256" key="1">
    <source>
        <dbReference type="ARBA" id="ARBA00023180"/>
    </source>
</evidence>
<dbReference type="SUPFAM" id="SSF57184">
    <property type="entry name" value="Growth factor receptor domain"/>
    <property type="match status" value="6"/>
</dbReference>
<accession>F2U6Q9</accession>
<dbReference type="SMART" id="SM00261">
    <property type="entry name" value="FU"/>
    <property type="match status" value="14"/>
</dbReference>
<dbReference type="RefSeq" id="XP_004995045.1">
    <property type="nucleotide sequence ID" value="XM_004994988.1"/>
</dbReference>
<dbReference type="eggNOG" id="KOG3525">
    <property type="taxonomic scope" value="Eukaryota"/>
</dbReference>
<keyword evidence="6" id="KW-1185">Reference proteome</keyword>
<dbReference type="EMBL" id="GL832963">
    <property type="protein sequence ID" value="EGD83541.1"/>
    <property type="molecule type" value="Genomic_DNA"/>
</dbReference>
<evidence type="ECO:0000313" key="5">
    <source>
        <dbReference type="EMBL" id="EGD83541.1"/>
    </source>
</evidence>
<feature type="domain" description="Growth factor receptor" evidence="4">
    <location>
        <begin position="181"/>
        <end position="307"/>
    </location>
</feature>
<reference evidence="5" key="1">
    <citation type="submission" date="2009-08" db="EMBL/GenBank/DDBJ databases">
        <title>Annotation of Salpingoeca rosetta.</title>
        <authorList>
            <consortium name="The Broad Institute Genome Sequencing Platform"/>
            <person name="Russ C."/>
            <person name="Cuomo C."/>
            <person name="Burger G."/>
            <person name="Gray M.W."/>
            <person name="Holland P.W.H."/>
            <person name="King N."/>
            <person name="Lang F.B.F."/>
            <person name="Roger A.J."/>
            <person name="Ruiz-Trillo I."/>
            <person name="Young S.K."/>
            <person name="Zeng Q."/>
            <person name="Gargeya S."/>
            <person name="Alvarado L."/>
            <person name="Berlin A."/>
            <person name="Chapman S.B."/>
            <person name="Chen Z."/>
            <person name="Freedman E."/>
            <person name="Gellesch M."/>
            <person name="Goldberg J."/>
            <person name="Griggs A."/>
            <person name="Gujja S."/>
            <person name="Heilman E."/>
            <person name="Heiman D."/>
            <person name="Howarth C."/>
            <person name="Mehta T."/>
            <person name="Neiman D."/>
            <person name="Pearson M."/>
            <person name="Roberts A."/>
            <person name="Saif S."/>
            <person name="Shea T."/>
            <person name="Shenoy N."/>
            <person name="Sisk P."/>
            <person name="Stolte C."/>
            <person name="Sykes S."/>
            <person name="White J."/>
            <person name="Yandava C."/>
            <person name="Haas B."/>
            <person name="Nusbaum C."/>
            <person name="Birren B."/>
        </authorList>
    </citation>
    <scope>NUCLEOTIDE SEQUENCE [LARGE SCALE GENOMIC DNA]</scope>
    <source>
        <strain evidence="5">ATCC 50818</strain>
    </source>
</reference>
<dbReference type="InterPro" id="IPR009030">
    <property type="entry name" value="Growth_fac_rcpt_cys_sf"/>
</dbReference>
<evidence type="ECO:0000313" key="6">
    <source>
        <dbReference type="Proteomes" id="UP000007799"/>
    </source>
</evidence>
<dbReference type="Pfam" id="PF14843">
    <property type="entry name" value="GF_recep_IV"/>
    <property type="match status" value="3"/>
</dbReference>
<dbReference type="PANTHER" id="PTHR15332">
    <property type="entry name" value="PROPROTEIN CONVERTASE SUBTILISIN_KEXIN TYPE 5-LIKE"/>
    <property type="match status" value="1"/>
</dbReference>
<dbReference type="STRING" id="946362.F2U6Q9"/>
<name>F2U6Q9_SALR5</name>
<protein>
    <submittedName>
        <fullName evidence="5">Laminin alpha 5 chain</fullName>
    </submittedName>
</protein>
<evidence type="ECO:0000256" key="2">
    <source>
        <dbReference type="SAM" id="MobiDB-lite"/>
    </source>
</evidence>
<keyword evidence="3" id="KW-1133">Transmembrane helix</keyword>
<dbReference type="AlphaFoldDB" id="F2U6Q9"/>
<dbReference type="OMA" id="DCYSCHR"/>
<feature type="transmembrane region" description="Helical" evidence="3">
    <location>
        <begin position="833"/>
        <end position="853"/>
    </location>
</feature>
<proteinExistence type="predicted"/>
<dbReference type="InterPro" id="IPR006212">
    <property type="entry name" value="Furin_repeat"/>
</dbReference>
<evidence type="ECO:0000259" key="4">
    <source>
        <dbReference type="Pfam" id="PF14843"/>
    </source>
</evidence>
<dbReference type="OrthoDB" id="300641at2759"/>
<dbReference type="InParanoid" id="F2U6Q9"/>
<keyword evidence="3" id="KW-0472">Membrane</keyword>
<feature type="compositionally biased region" description="Polar residues" evidence="2">
    <location>
        <begin position="872"/>
        <end position="884"/>
    </location>
</feature>